<dbReference type="EMBL" id="JADJUC010000003">
    <property type="protein sequence ID" value="MBK8523501.1"/>
    <property type="molecule type" value="Genomic_DNA"/>
</dbReference>
<dbReference type="Proteomes" id="UP000886689">
    <property type="component" value="Unassembled WGS sequence"/>
</dbReference>
<name>A0A9D7K0F4_9PROT</name>
<evidence type="ECO:0000256" key="1">
    <source>
        <dbReference type="SAM" id="MobiDB-lite"/>
    </source>
</evidence>
<organism evidence="2 3">
    <name type="scientific">Candidatus Proximibacter danicus</name>
    <dbReference type="NCBI Taxonomy" id="2954365"/>
    <lineage>
        <taxon>Bacteria</taxon>
        <taxon>Pseudomonadati</taxon>
        <taxon>Pseudomonadota</taxon>
        <taxon>Betaproteobacteria</taxon>
        <taxon>Candidatus Proximibacter</taxon>
    </lineage>
</organism>
<proteinExistence type="predicted"/>
<feature type="compositionally biased region" description="Basic and acidic residues" evidence="1">
    <location>
        <begin position="85"/>
        <end position="98"/>
    </location>
</feature>
<reference evidence="2" key="1">
    <citation type="submission" date="2020-10" db="EMBL/GenBank/DDBJ databases">
        <title>Connecting structure to function with the recovery of over 1000 high-quality activated sludge metagenome-assembled genomes encoding full-length rRNA genes using long-read sequencing.</title>
        <authorList>
            <person name="Singleton C.M."/>
            <person name="Petriglieri F."/>
            <person name="Kristensen J.M."/>
            <person name="Kirkegaard R.H."/>
            <person name="Michaelsen T.Y."/>
            <person name="Andersen M.H."/>
            <person name="Karst S.M."/>
            <person name="Dueholm M.S."/>
            <person name="Nielsen P.H."/>
            <person name="Albertsen M."/>
        </authorList>
    </citation>
    <scope>NUCLEOTIDE SEQUENCE</scope>
    <source>
        <strain evidence="2">Hirt_18-Q3-R61-65_BATAC.395</strain>
    </source>
</reference>
<accession>A0A9D7K0F4</accession>
<evidence type="ECO:0000313" key="2">
    <source>
        <dbReference type="EMBL" id="MBK8523501.1"/>
    </source>
</evidence>
<comment type="caution">
    <text evidence="2">The sequence shown here is derived from an EMBL/GenBank/DDBJ whole genome shotgun (WGS) entry which is preliminary data.</text>
</comment>
<gene>
    <name evidence="2" type="ORF">IPL58_04850</name>
</gene>
<protein>
    <submittedName>
        <fullName evidence="2">Uncharacterized protein</fullName>
    </submittedName>
</protein>
<dbReference type="AlphaFoldDB" id="A0A9D7K0F4"/>
<feature type="region of interest" description="Disordered" evidence="1">
    <location>
        <begin position="69"/>
        <end position="98"/>
    </location>
</feature>
<sequence>MPEALLHLQKHLLKHAGGDRVMADVLAAIPVHGLDAVLVAVELASNPGGRVASTCRTYWPACGPWRTRSPSPPLALNEEPMANTHRYDHLRTEVSHVR</sequence>
<evidence type="ECO:0000313" key="3">
    <source>
        <dbReference type="Proteomes" id="UP000886689"/>
    </source>
</evidence>